<feature type="transmembrane region" description="Helical" evidence="6">
    <location>
        <begin position="329"/>
        <end position="349"/>
    </location>
</feature>
<feature type="transmembrane region" description="Helical" evidence="6">
    <location>
        <begin position="297"/>
        <end position="317"/>
    </location>
</feature>
<dbReference type="InterPro" id="IPR036259">
    <property type="entry name" value="MFS_trans_sf"/>
</dbReference>
<dbReference type="Proteomes" id="UP001194746">
    <property type="component" value="Unassembled WGS sequence"/>
</dbReference>
<feature type="transmembrane region" description="Helical" evidence="6">
    <location>
        <begin position="449"/>
        <end position="471"/>
    </location>
</feature>
<feature type="transmembrane region" description="Helical" evidence="6">
    <location>
        <begin position="420"/>
        <end position="443"/>
    </location>
</feature>
<dbReference type="PANTHER" id="PTHR43791:SF63">
    <property type="entry name" value="HIGH AFFINITY CYSTEINE TRANSPORTER"/>
    <property type="match status" value="1"/>
</dbReference>
<evidence type="ECO:0000256" key="5">
    <source>
        <dbReference type="ARBA" id="ARBA00023136"/>
    </source>
</evidence>
<evidence type="ECO:0000256" key="3">
    <source>
        <dbReference type="ARBA" id="ARBA00022692"/>
    </source>
</evidence>
<comment type="caution">
    <text evidence="7">The sequence shown here is derived from an EMBL/GenBank/DDBJ whole genome shotgun (WGS) entry which is preliminary data.</text>
</comment>
<feature type="transmembrane region" description="Helical" evidence="6">
    <location>
        <begin position="101"/>
        <end position="119"/>
    </location>
</feature>
<feature type="transmembrane region" description="Helical" evidence="6">
    <location>
        <begin position="386"/>
        <end position="408"/>
    </location>
</feature>
<protein>
    <recommendedName>
        <fullName evidence="9">Major facilitator superfamily (MFS) profile domain-containing protein</fullName>
    </recommendedName>
</protein>
<evidence type="ECO:0000256" key="4">
    <source>
        <dbReference type="ARBA" id="ARBA00022989"/>
    </source>
</evidence>
<feature type="transmembrane region" description="Helical" evidence="6">
    <location>
        <begin position="161"/>
        <end position="181"/>
    </location>
</feature>
<evidence type="ECO:0000313" key="8">
    <source>
        <dbReference type="Proteomes" id="UP001194746"/>
    </source>
</evidence>
<dbReference type="GO" id="GO:0033229">
    <property type="term" value="F:cysteine transmembrane transporter activity"/>
    <property type="evidence" value="ECO:0007669"/>
    <property type="project" value="TreeGrafter"/>
</dbReference>
<reference evidence="7" key="1">
    <citation type="journal article" date="2019" name="Beilstein J. Org. Chem.">
        <title>Nanangenines: drimane sesquiterpenoids as the dominant metabolite cohort of a novel Australian fungus, Aspergillus nanangensis.</title>
        <authorList>
            <person name="Lacey H.J."/>
            <person name="Gilchrist C.L.M."/>
            <person name="Crombie A."/>
            <person name="Kalaitzis J.A."/>
            <person name="Vuong D."/>
            <person name="Rutledge P.J."/>
            <person name="Turner P."/>
            <person name="Pitt J.I."/>
            <person name="Lacey E."/>
            <person name="Chooi Y.H."/>
            <person name="Piggott A.M."/>
        </authorList>
    </citation>
    <scope>NUCLEOTIDE SEQUENCE</scope>
    <source>
        <strain evidence="7">MST-FP2251</strain>
    </source>
</reference>
<keyword evidence="3 6" id="KW-0812">Transmembrane</keyword>
<keyword evidence="2" id="KW-0813">Transport</keyword>
<dbReference type="SUPFAM" id="SSF103473">
    <property type="entry name" value="MFS general substrate transporter"/>
    <property type="match status" value="1"/>
</dbReference>
<dbReference type="GO" id="GO:0016020">
    <property type="term" value="C:membrane"/>
    <property type="evidence" value="ECO:0007669"/>
    <property type="project" value="UniProtKB-SubCell"/>
</dbReference>
<accession>A0AAD4CEG2</accession>
<dbReference type="Pfam" id="PF07690">
    <property type="entry name" value="MFS_1"/>
    <property type="match status" value="1"/>
</dbReference>
<evidence type="ECO:0000256" key="6">
    <source>
        <dbReference type="SAM" id="Phobius"/>
    </source>
</evidence>
<evidence type="ECO:0008006" key="9">
    <source>
        <dbReference type="Google" id="ProtNLM"/>
    </source>
</evidence>
<proteinExistence type="predicted"/>
<organism evidence="7 8">
    <name type="scientific">Aspergillus nanangensis</name>
    <dbReference type="NCBI Taxonomy" id="2582783"/>
    <lineage>
        <taxon>Eukaryota</taxon>
        <taxon>Fungi</taxon>
        <taxon>Dikarya</taxon>
        <taxon>Ascomycota</taxon>
        <taxon>Pezizomycotina</taxon>
        <taxon>Eurotiomycetes</taxon>
        <taxon>Eurotiomycetidae</taxon>
        <taxon>Eurotiales</taxon>
        <taxon>Aspergillaceae</taxon>
        <taxon>Aspergillus</taxon>
        <taxon>Aspergillus subgen. Circumdati</taxon>
    </lineage>
</organism>
<keyword evidence="4 6" id="KW-1133">Transmembrane helix</keyword>
<comment type="subcellular location">
    <subcellularLocation>
        <location evidence="1">Membrane</location>
        <topology evidence="1">Multi-pass membrane protein</topology>
    </subcellularLocation>
</comment>
<gene>
    <name evidence="7" type="ORF">FE257_000858</name>
</gene>
<dbReference type="EMBL" id="VCAU01000107">
    <property type="protein sequence ID" value="KAF9884949.1"/>
    <property type="molecule type" value="Genomic_DNA"/>
</dbReference>
<evidence type="ECO:0000256" key="1">
    <source>
        <dbReference type="ARBA" id="ARBA00004141"/>
    </source>
</evidence>
<dbReference type="PANTHER" id="PTHR43791">
    <property type="entry name" value="PERMEASE-RELATED"/>
    <property type="match status" value="1"/>
</dbReference>
<feature type="transmembrane region" description="Helical" evidence="6">
    <location>
        <begin position="356"/>
        <end position="374"/>
    </location>
</feature>
<feature type="transmembrane region" description="Helical" evidence="6">
    <location>
        <begin position="193"/>
        <end position="212"/>
    </location>
</feature>
<feature type="transmembrane region" description="Helical" evidence="6">
    <location>
        <begin position="58"/>
        <end position="81"/>
    </location>
</feature>
<dbReference type="AlphaFoldDB" id="A0AAD4CEG2"/>
<name>A0AAD4CEG2_ASPNN</name>
<dbReference type="Gene3D" id="1.20.1250.20">
    <property type="entry name" value="MFS general substrate transporter like domains"/>
    <property type="match status" value="2"/>
</dbReference>
<keyword evidence="5 6" id="KW-0472">Membrane</keyword>
<evidence type="ECO:0000256" key="2">
    <source>
        <dbReference type="ARBA" id="ARBA00022448"/>
    </source>
</evidence>
<feature type="transmembrane region" description="Helical" evidence="6">
    <location>
        <begin position="131"/>
        <end position="155"/>
    </location>
</feature>
<evidence type="ECO:0000313" key="7">
    <source>
        <dbReference type="EMBL" id="KAF9884949.1"/>
    </source>
</evidence>
<feature type="transmembrane region" description="Helical" evidence="6">
    <location>
        <begin position="224"/>
        <end position="244"/>
    </location>
</feature>
<sequence>MVQIQTPHKTKFEHHESLDVSHSLKRIDKEISQYVSDVGIQISPERNTELLRKIDKRVLPILILACLLQALTQSSLAFASIMGLTEDTGMRTARGLVSQEYSWLTTGMYLVMLVTELPQNYIISKVPIAKYLGLCMVAEGILIACYAACVNFTGLVIGRCLLGVFEAACQPCMLLVSIMWYRREEQVVRVPIWYMMSGVQQIIGGLLAYGFMFIEQGPLRVWQWWFIFCGLLLVTFGVSVMLWLPDSPMRAKCYTVQEKRDMIERIRDNQTGIQNRKFKIEQVVDALTDPQVWAYSLINLCTTLPTAGLSSFANIIIHSFGYSPMNSQLLSMPLGLYVMIVLLMSSWLASRTRQSVPVMLGFLSLSFVGTVLLMTLPNETFSQRVGLILCYYISFSFWSTTALSLTLLSRNIAGQTKKTVTLTVTFIMWAVGNSVGPQVFLAWDGPRYYIAFATHLGCYTLLAITVIGLRWHLQRQNRSRDLLADAGVEEAKDDDRSRAWDDLTDRENLSFRYAY</sequence>
<keyword evidence="8" id="KW-1185">Reference proteome</keyword>
<dbReference type="InterPro" id="IPR011701">
    <property type="entry name" value="MFS"/>
</dbReference>
<reference evidence="7" key="2">
    <citation type="submission" date="2020-02" db="EMBL/GenBank/DDBJ databases">
        <authorList>
            <person name="Gilchrist C.L.M."/>
            <person name="Chooi Y.-H."/>
        </authorList>
    </citation>
    <scope>NUCLEOTIDE SEQUENCE</scope>
    <source>
        <strain evidence="7">MST-FP2251</strain>
    </source>
</reference>